<reference evidence="1" key="1">
    <citation type="submission" date="2020-11" db="EMBL/GenBank/DDBJ databases">
        <authorList>
            <person name="Whitehead M."/>
        </authorList>
    </citation>
    <scope>NUCLEOTIDE SEQUENCE</scope>
    <source>
        <strain evidence="1">EGII</strain>
    </source>
</reference>
<proteinExistence type="predicted"/>
<sequence length="65" mass="7903">MEKYWKKYRNQHQLNSQTKQNILLLTIHQIVDVEEEALLLIIKDNTAQKRRQQNYLSFSGRQTEE</sequence>
<gene>
    <name evidence="1" type="ORF">CCAP1982_LOCUS4607</name>
</gene>
<organism evidence="1 2">
    <name type="scientific">Ceratitis capitata</name>
    <name type="common">Mediterranean fruit fly</name>
    <name type="synonym">Tephritis capitata</name>
    <dbReference type="NCBI Taxonomy" id="7213"/>
    <lineage>
        <taxon>Eukaryota</taxon>
        <taxon>Metazoa</taxon>
        <taxon>Ecdysozoa</taxon>
        <taxon>Arthropoda</taxon>
        <taxon>Hexapoda</taxon>
        <taxon>Insecta</taxon>
        <taxon>Pterygota</taxon>
        <taxon>Neoptera</taxon>
        <taxon>Endopterygota</taxon>
        <taxon>Diptera</taxon>
        <taxon>Brachycera</taxon>
        <taxon>Muscomorpha</taxon>
        <taxon>Tephritoidea</taxon>
        <taxon>Tephritidae</taxon>
        <taxon>Ceratitis</taxon>
        <taxon>Ceratitis</taxon>
    </lineage>
</organism>
<dbReference type="Proteomes" id="UP000606786">
    <property type="component" value="Unassembled WGS sequence"/>
</dbReference>
<keyword evidence="2" id="KW-1185">Reference proteome</keyword>
<dbReference type="AlphaFoldDB" id="A0A811UEG2"/>
<protein>
    <submittedName>
        <fullName evidence="1">(Mediterranean fruit fly) hypothetical protein</fullName>
    </submittedName>
</protein>
<feature type="non-terminal residue" evidence="1">
    <location>
        <position position="65"/>
    </location>
</feature>
<name>A0A811UEG2_CERCA</name>
<evidence type="ECO:0000313" key="1">
    <source>
        <dbReference type="EMBL" id="CAD6995905.1"/>
    </source>
</evidence>
<comment type="caution">
    <text evidence="1">The sequence shown here is derived from an EMBL/GenBank/DDBJ whole genome shotgun (WGS) entry which is preliminary data.</text>
</comment>
<accession>A0A811UEG2</accession>
<dbReference type="EMBL" id="CAJHJT010000001">
    <property type="protein sequence ID" value="CAD6995905.1"/>
    <property type="molecule type" value="Genomic_DNA"/>
</dbReference>
<evidence type="ECO:0000313" key="2">
    <source>
        <dbReference type="Proteomes" id="UP000606786"/>
    </source>
</evidence>